<keyword evidence="2" id="KW-0378">Hydrolase</keyword>
<feature type="domain" description="Endonuclease/exonuclease/phosphatase" evidence="1">
    <location>
        <begin position="27"/>
        <end position="188"/>
    </location>
</feature>
<dbReference type="InterPro" id="IPR036691">
    <property type="entry name" value="Endo/exonu/phosph_ase_sf"/>
</dbReference>
<evidence type="ECO:0000313" key="2">
    <source>
        <dbReference type="EMBL" id="SFC16518.1"/>
    </source>
</evidence>
<dbReference type="SUPFAM" id="SSF56219">
    <property type="entry name" value="DNase I-like"/>
    <property type="match status" value="1"/>
</dbReference>
<evidence type="ECO:0000313" key="3">
    <source>
        <dbReference type="Proteomes" id="UP000199207"/>
    </source>
</evidence>
<name>A0A1I1H325_9ACTN</name>
<dbReference type="EMBL" id="FOLM01000002">
    <property type="protein sequence ID" value="SFC16518.1"/>
    <property type="molecule type" value="Genomic_DNA"/>
</dbReference>
<proteinExistence type="predicted"/>
<dbReference type="GO" id="GO:0004527">
    <property type="term" value="F:exonuclease activity"/>
    <property type="evidence" value="ECO:0007669"/>
    <property type="project" value="UniProtKB-KW"/>
</dbReference>
<keyword evidence="3" id="KW-1185">Reference proteome</keyword>
<accession>A0A1I1H325</accession>
<dbReference type="Pfam" id="PF03372">
    <property type="entry name" value="Exo_endo_phos"/>
    <property type="match status" value="1"/>
</dbReference>
<organism evidence="2 3">
    <name type="scientific">Streptomyces aidingensis</name>
    <dbReference type="NCBI Taxonomy" id="910347"/>
    <lineage>
        <taxon>Bacteria</taxon>
        <taxon>Bacillati</taxon>
        <taxon>Actinomycetota</taxon>
        <taxon>Actinomycetes</taxon>
        <taxon>Kitasatosporales</taxon>
        <taxon>Streptomycetaceae</taxon>
        <taxon>Streptomyces</taxon>
    </lineage>
</organism>
<keyword evidence="2" id="KW-0540">Nuclease</keyword>
<evidence type="ECO:0000259" key="1">
    <source>
        <dbReference type="Pfam" id="PF03372"/>
    </source>
</evidence>
<dbReference type="RefSeq" id="WP_093837497.1">
    <property type="nucleotide sequence ID" value="NZ_FOLM01000002.1"/>
</dbReference>
<gene>
    <name evidence="2" type="ORF">SAMN05421773_102175</name>
</gene>
<dbReference type="AlphaFoldDB" id="A0A1I1H325"/>
<dbReference type="STRING" id="910347.SAMN05421773_102175"/>
<dbReference type="InterPro" id="IPR005135">
    <property type="entry name" value="Endo/exonuclease/phosphatase"/>
</dbReference>
<reference evidence="2 3" key="1">
    <citation type="submission" date="2016-10" db="EMBL/GenBank/DDBJ databases">
        <authorList>
            <person name="de Groot N.N."/>
        </authorList>
    </citation>
    <scope>NUCLEOTIDE SEQUENCE [LARGE SCALE GENOMIC DNA]</scope>
    <source>
        <strain evidence="2 3">CGMCC 4.5739</strain>
    </source>
</reference>
<dbReference type="Proteomes" id="UP000199207">
    <property type="component" value="Unassembled WGS sequence"/>
</dbReference>
<keyword evidence="2" id="KW-0269">Exonuclease</keyword>
<sequence>MTADQLSLLAPATPRYQASTTTARLLVFNVQHASPERARRQAAWLAAQESADLMVLTEVGTGPGGTALTTALAGHGYASVLAPEPAGRDYRTVLASRSAELEPRPSGIAVLPHRAPCATVRIGDHRLTLLGLYVPSRGPKERRNEDKRAFQQDVSTTLPGLVARCDGPLLVAGDLNIVEPGHTPHHSVFGDWEYDFYRSFAAAGLTDAYRHLHPDAVEHSWFGRSSNGYRFDHAFIATTHTGRLLSCRYDHEPREQGLTDHSALVLKLTLDEDHL</sequence>
<dbReference type="OrthoDB" id="4520214at2"/>
<dbReference type="Gene3D" id="3.60.10.10">
    <property type="entry name" value="Endonuclease/exonuclease/phosphatase"/>
    <property type="match status" value="1"/>
</dbReference>
<protein>
    <submittedName>
        <fullName evidence="2">Exonuclease III</fullName>
    </submittedName>
</protein>